<evidence type="ECO:0000259" key="6">
    <source>
        <dbReference type="PROSITE" id="PS51352"/>
    </source>
</evidence>
<keyword evidence="3" id="KW-0201">Cytochrome c-type biogenesis</keyword>
<dbReference type="SUPFAM" id="SSF52833">
    <property type="entry name" value="Thioredoxin-like"/>
    <property type="match status" value="1"/>
</dbReference>
<dbReference type="InterPro" id="IPR036249">
    <property type="entry name" value="Thioredoxin-like_sf"/>
</dbReference>
<dbReference type="EMBL" id="UOFC01000084">
    <property type="protein sequence ID" value="VAW45979.1"/>
    <property type="molecule type" value="Genomic_DNA"/>
</dbReference>
<proteinExistence type="inferred from homology"/>
<accession>A0A3B0W9I7</accession>
<name>A0A3B0W9I7_9ZZZZ</name>
<keyword evidence="5" id="KW-0676">Redox-active center</keyword>
<organism evidence="7">
    <name type="scientific">hydrothermal vent metagenome</name>
    <dbReference type="NCBI Taxonomy" id="652676"/>
    <lineage>
        <taxon>unclassified sequences</taxon>
        <taxon>metagenomes</taxon>
        <taxon>ecological metagenomes</taxon>
    </lineage>
</organism>
<evidence type="ECO:0000256" key="3">
    <source>
        <dbReference type="ARBA" id="ARBA00022748"/>
    </source>
</evidence>
<dbReference type="InterPro" id="IPR013740">
    <property type="entry name" value="Redoxin"/>
</dbReference>
<dbReference type="PANTHER" id="PTHR42852">
    <property type="entry name" value="THIOL:DISULFIDE INTERCHANGE PROTEIN DSBE"/>
    <property type="match status" value="1"/>
</dbReference>
<dbReference type="InterPro" id="IPR050553">
    <property type="entry name" value="Thioredoxin_ResA/DsbE_sf"/>
</dbReference>
<sequence>MNRHMIPLVIFAALLLLFWVGLGLNPKIIPSPLIGKEAPKFELPELHDPQKMVNNEMLKGQVTLFNVFASWCVSCRAEHHHLLKLQRQGFHLIGLNYKDEKQDALMYLRQLGGDPYAMIAYDHKGDVGIEWGVYGTPETFVVDKKGIVRYKHTGPLYRDVIENELIPLIRALEQES</sequence>
<keyword evidence="4" id="KW-1015">Disulfide bond</keyword>
<dbReference type="NCBIfam" id="TIGR00385">
    <property type="entry name" value="dsbE"/>
    <property type="match status" value="1"/>
</dbReference>
<evidence type="ECO:0000256" key="2">
    <source>
        <dbReference type="ARBA" id="ARBA00007758"/>
    </source>
</evidence>
<dbReference type="CDD" id="cd03010">
    <property type="entry name" value="TlpA_like_DsbE"/>
    <property type="match status" value="1"/>
</dbReference>
<reference evidence="7" key="1">
    <citation type="submission" date="2018-06" db="EMBL/GenBank/DDBJ databases">
        <authorList>
            <person name="Zhirakovskaya E."/>
        </authorList>
    </citation>
    <scope>NUCLEOTIDE SEQUENCE</scope>
</reference>
<evidence type="ECO:0000313" key="7">
    <source>
        <dbReference type="EMBL" id="VAW45979.1"/>
    </source>
</evidence>
<dbReference type="Gene3D" id="3.40.30.10">
    <property type="entry name" value="Glutaredoxin"/>
    <property type="match status" value="1"/>
</dbReference>
<dbReference type="InterPro" id="IPR013766">
    <property type="entry name" value="Thioredoxin_domain"/>
</dbReference>
<gene>
    <name evidence="7" type="ORF">MNBD_GAMMA03-1861</name>
</gene>
<dbReference type="GO" id="GO:0015036">
    <property type="term" value="F:disulfide oxidoreductase activity"/>
    <property type="evidence" value="ECO:0007669"/>
    <property type="project" value="InterPro"/>
</dbReference>
<feature type="domain" description="Thioredoxin" evidence="6">
    <location>
        <begin position="32"/>
        <end position="174"/>
    </location>
</feature>
<protein>
    <submittedName>
        <fullName evidence="7">Cytochrome c-type biogenesis protein CcmG/DsbE, thiol:disulfide oxidoreductase</fullName>
    </submittedName>
</protein>
<dbReference type="Pfam" id="PF08534">
    <property type="entry name" value="Redoxin"/>
    <property type="match status" value="1"/>
</dbReference>
<comment type="similarity">
    <text evidence="2">Belongs to the thioredoxin family. DsbE subfamily.</text>
</comment>
<dbReference type="InterPro" id="IPR004799">
    <property type="entry name" value="Periplasmic_diS_OxRdtase_DsbE"/>
</dbReference>
<dbReference type="GO" id="GO:0017004">
    <property type="term" value="P:cytochrome complex assembly"/>
    <property type="evidence" value="ECO:0007669"/>
    <property type="project" value="UniProtKB-KW"/>
</dbReference>
<dbReference type="PROSITE" id="PS51352">
    <property type="entry name" value="THIOREDOXIN_2"/>
    <property type="match status" value="1"/>
</dbReference>
<dbReference type="AlphaFoldDB" id="A0A3B0W9I7"/>
<dbReference type="GO" id="GO:0030288">
    <property type="term" value="C:outer membrane-bounded periplasmic space"/>
    <property type="evidence" value="ECO:0007669"/>
    <property type="project" value="InterPro"/>
</dbReference>
<evidence type="ECO:0000256" key="4">
    <source>
        <dbReference type="ARBA" id="ARBA00023157"/>
    </source>
</evidence>
<evidence type="ECO:0000256" key="5">
    <source>
        <dbReference type="ARBA" id="ARBA00023284"/>
    </source>
</evidence>
<dbReference type="PANTHER" id="PTHR42852:SF6">
    <property type="entry name" value="THIOL:DISULFIDE INTERCHANGE PROTEIN DSBE"/>
    <property type="match status" value="1"/>
</dbReference>
<comment type="subcellular location">
    <subcellularLocation>
        <location evidence="1">Cell envelope</location>
    </subcellularLocation>
</comment>
<evidence type="ECO:0000256" key="1">
    <source>
        <dbReference type="ARBA" id="ARBA00004196"/>
    </source>
</evidence>